<gene>
    <name evidence="1" type="ORF">D6200_03590</name>
</gene>
<dbReference type="Proteomes" id="UP000269693">
    <property type="component" value="Chromosome"/>
</dbReference>
<evidence type="ECO:0000313" key="1">
    <source>
        <dbReference type="EMBL" id="AZJ31694.1"/>
    </source>
</evidence>
<sequence>MKLMRKNIIILFLMVLPIKSIKAQNFLYNTEQFGIRGSMLGGAIAAGADDESMTFYNPAGIHKVPSQVSISLFQPVIRSFGFNSFWGARESSEINTNYGLKPSLISFKFNLKNIELAFIKISKSELTDFFNAKRETTNSNLLNTQYFEYEYKGEDDWFGVGTSFKLTSNIYLGISQFLSISNFEYRNKVFLEELNTANNTSNSYFNSEQTSSYDNTGFITKIGFLYDTNKHDFGFTITTPKYLRILKDGYYTGELTRIDSDHSLGRQIVDNDISPEIRTPWEFSIGYSFLVNKNSKLWLSTSYHTGISDYKVANIKSGNSAFSWVNGNKSVINFGVGYSHQISPKLELSGGFRTNNLAYENKKVSLTKLRNTILDGDQIHFVIGTKFKFKRHDVLLGLDWGTIYDTPNKTSFEYLQDIAELSPNLNGLTKQNITILLTYRFIIDELIKL</sequence>
<accession>A0ABM7CD78</accession>
<protein>
    <recommendedName>
        <fullName evidence="3">Long-chain fatty acid transport protein</fullName>
    </recommendedName>
</protein>
<name>A0ABM7CD78_9FLAO</name>
<reference evidence="1 2" key="1">
    <citation type="submission" date="2018-09" db="EMBL/GenBank/DDBJ databases">
        <title>Insights into the microbiota of Asian seabass (Lates calcarifer) with tenacibaculosis symptoms and description of sp. nov. Tenacibaculum singaporense.</title>
        <authorList>
            <person name="Miyake S."/>
            <person name="Soh M."/>
            <person name="Azman M.N."/>
            <person name="Ngoh S.Y."/>
            <person name="Orban L."/>
            <person name="Seedorf H."/>
        </authorList>
    </citation>
    <scope>NUCLEOTIDE SEQUENCE [LARGE SCALE GENOMIC DNA]</scope>
    <source>
        <strain evidence="1 2">DSM 13764</strain>
    </source>
</reference>
<dbReference type="SUPFAM" id="SSF56935">
    <property type="entry name" value="Porins"/>
    <property type="match status" value="1"/>
</dbReference>
<evidence type="ECO:0008006" key="3">
    <source>
        <dbReference type="Google" id="ProtNLM"/>
    </source>
</evidence>
<dbReference type="Gene3D" id="2.40.160.60">
    <property type="entry name" value="Outer membrane protein transport protein (OMPP1/FadL/TodX)"/>
    <property type="match status" value="1"/>
</dbReference>
<keyword evidence="2" id="KW-1185">Reference proteome</keyword>
<evidence type="ECO:0000313" key="2">
    <source>
        <dbReference type="Proteomes" id="UP000269693"/>
    </source>
</evidence>
<dbReference type="EMBL" id="CP032544">
    <property type="protein sequence ID" value="AZJ31694.1"/>
    <property type="molecule type" value="Genomic_DNA"/>
</dbReference>
<organism evidence="1 2">
    <name type="scientific">Tenacibaculum mesophilum</name>
    <dbReference type="NCBI Taxonomy" id="104268"/>
    <lineage>
        <taxon>Bacteria</taxon>
        <taxon>Pseudomonadati</taxon>
        <taxon>Bacteroidota</taxon>
        <taxon>Flavobacteriia</taxon>
        <taxon>Flavobacteriales</taxon>
        <taxon>Flavobacteriaceae</taxon>
        <taxon>Tenacibaculum</taxon>
    </lineage>
</organism>
<proteinExistence type="predicted"/>